<name>A0ABM5KDA5_DIAVI</name>
<dbReference type="Pfam" id="PF05380">
    <property type="entry name" value="Peptidase_A17"/>
    <property type="match status" value="1"/>
</dbReference>
<evidence type="ECO:0000313" key="2">
    <source>
        <dbReference type="Proteomes" id="UP001652700"/>
    </source>
</evidence>
<dbReference type="Proteomes" id="UP001652700">
    <property type="component" value="Unplaced"/>
</dbReference>
<keyword evidence="2" id="KW-1185">Reference proteome</keyword>
<sequence length="935" mass="105618">MTTYERQFKILTAKKETLYTIIQTLYDLSKNLTTDNTIKKFTNLYQSMDSTRTEILKILDEINAVGFDVDENYKPDFQVMSVINEMCCEARAAYTKLKPSTNIVNPTLQQSTQQQCNVHSLLPKITIPDFHGETKEWETFYSIYKPLVHDNFQLTDADKARLLVSHLKGSALSICAGIATSGDNYDTLWKALLEKYHNKRCDKFKAMNPTQRYDLVKNNNLCFLCFSQSHGVRQCLKRPCAQCAKNHHFLLCAGKPEIRGAKENNQNNQPNSGVGIPETGSNNHNSGSVNCAFQNSSFLSRNQEKTVLLATVTVCVLNSPLQNATARFILDNGSQCNLLTTECCKKLGLRYTKINSSVQGLGQNSQSVRGVTDIIIASRFDQTKKYDVQALVIDHITDKLPKTKLNLQTLSEFKNLQLADDKFFEPKSIDGIIGAQFFPILFGGNRILSSSGLGAALETTFGYVIMGQVDTEYSTPINLLTLREETSIEQILTKFWELEQVPKREIPDLDAIECENIYKTTVSRDISGRFTVALPFKSSPKNLGNSRVSAENRLKTLEKRLTKSDSLRADYNKIMQDFLDQGYLKLLEKEDCDLSYYISHHPVIKLESLSTPIRIVLDASCPSDSDVSLNDLLHSGPKLQADISLRTVQQLINEDGKDYPLAKKYISSGLYMDDFLTSVPDEIEAKELYNQSVKLFKGGCFDLVKWSTNLDNLLSEIPLEKRLQNSVTFKSETKVLGMQWDPQRDVLNYRLTTPDKNCTKRKILSLTAKCYDPIGLIAPFILHLKLMIRELWQLKLGWDDSPPDTIKKSWEKVCNEWQDFSKFEVPRHVGAMRDVPIMILGFADASQDGYGGVVYLRVVNSSGEVSVRLVAAKSRCAPLKKTMTIPKLELCAALLLSSLLKLIFENYSKLTHISQLVAYSDSTTVPRPWSFEEFD</sequence>
<dbReference type="InterPro" id="IPR021109">
    <property type="entry name" value="Peptidase_aspartic_dom_sf"/>
</dbReference>
<dbReference type="Gene3D" id="2.40.70.10">
    <property type="entry name" value="Acid Proteases"/>
    <property type="match status" value="1"/>
</dbReference>
<dbReference type="EnsemblMetazoa" id="XM_050652212.1">
    <property type="protein sequence ID" value="XP_050508169.1"/>
    <property type="gene ID" value="LOC126885608"/>
</dbReference>
<proteinExistence type="predicted"/>
<dbReference type="GeneID" id="126885608"/>
<dbReference type="Pfam" id="PF03564">
    <property type="entry name" value="DUF1759"/>
    <property type="match status" value="1"/>
</dbReference>
<dbReference type="InterPro" id="IPR043502">
    <property type="entry name" value="DNA/RNA_pol_sf"/>
</dbReference>
<dbReference type="Pfam" id="PF13650">
    <property type="entry name" value="Asp_protease_2"/>
    <property type="match status" value="1"/>
</dbReference>
<protein>
    <recommendedName>
        <fullName evidence="3">Peptidase aspartic putative domain-containing protein</fullName>
    </recommendedName>
</protein>
<dbReference type="PANTHER" id="PTHR47331:SF4">
    <property type="entry name" value="PEPTIDASE S1 DOMAIN-CONTAINING PROTEIN"/>
    <property type="match status" value="1"/>
</dbReference>
<dbReference type="InterPro" id="IPR008042">
    <property type="entry name" value="Retrotrans_Pao"/>
</dbReference>
<organism evidence="1 2">
    <name type="scientific">Diabrotica virgifera virgifera</name>
    <name type="common">western corn rootworm</name>
    <dbReference type="NCBI Taxonomy" id="50390"/>
    <lineage>
        <taxon>Eukaryota</taxon>
        <taxon>Metazoa</taxon>
        <taxon>Ecdysozoa</taxon>
        <taxon>Arthropoda</taxon>
        <taxon>Hexapoda</taxon>
        <taxon>Insecta</taxon>
        <taxon>Pterygota</taxon>
        <taxon>Neoptera</taxon>
        <taxon>Endopterygota</taxon>
        <taxon>Coleoptera</taxon>
        <taxon>Polyphaga</taxon>
        <taxon>Cucujiformia</taxon>
        <taxon>Chrysomeloidea</taxon>
        <taxon>Chrysomelidae</taxon>
        <taxon>Galerucinae</taxon>
        <taxon>Diabroticina</taxon>
        <taxon>Diabroticites</taxon>
        <taxon>Diabrotica</taxon>
    </lineage>
</organism>
<dbReference type="PANTHER" id="PTHR47331">
    <property type="entry name" value="PHD-TYPE DOMAIN-CONTAINING PROTEIN"/>
    <property type="match status" value="1"/>
</dbReference>
<reference evidence="1" key="1">
    <citation type="submission" date="2025-05" db="UniProtKB">
        <authorList>
            <consortium name="EnsemblMetazoa"/>
        </authorList>
    </citation>
    <scope>IDENTIFICATION</scope>
</reference>
<evidence type="ECO:0008006" key="3">
    <source>
        <dbReference type="Google" id="ProtNLM"/>
    </source>
</evidence>
<dbReference type="SUPFAM" id="SSF56672">
    <property type="entry name" value="DNA/RNA polymerases"/>
    <property type="match status" value="1"/>
</dbReference>
<dbReference type="InterPro" id="IPR005312">
    <property type="entry name" value="DUF1759"/>
</dbReference>
<evidence type="ECO:0000313" key="1">
    <source>
        <dbReference type="EnsemblMetazoa" id="XP_050508169.1"/>
    </source>
</evidence>
<accession>A0ABM5KDA5</accession>
<dbReference type="RefSeq" id="XP_050508169.1">
    <property type="nucleotide sequence ID" value="XM_050652212.1"/>
</dbReference>